<dbReference type="EMBL" id="BMAV01003903">
    <property type="protein sequence ID" value="GFY43876.1"/>
    <property type="molecule type" value="Genomic_DNA"/>
</dbReference>
<accession>A0A8X7BT39</accession>
<dbReference type="Proteomes" id="UP000886998">
    <property type="component" value="Unassembled WGS sequence"/>
</dbReference>
<gene>
    <name evidence="2" type="primary">NCL1_11367</name>
    <name evidence="2" type="ORF">TNIN_390341</name>
</gene>
<evidence type="ECO:0000313" key="3">
    <source>
        <dbReference type="Proteomes" id="UP000886998"/>
    </source>
</evidence>
<sequence length="136" mass="15842">MILLRRVLELCFTIHFLTGQDSPYIFWDKKTQRNMKSLIILGTFLMIFLCYTMADEASQLGPEERRALLDDDAFEESPPRSYNSNYRQQDCARKYEDCTYKTCCNECIRCSCDRNGKNCRCNGKSELALFLGLCRG</sequence>
<dbReference type="OrthoDB" id="6406651at2759"/>
<evidence type="ECO:0000256" key="1">
    <source>
        <dbReference type="SAM" id="Phobius"/>
    </source>
</evidence>
<protein>
    <submittedName>
        <fullName evidence="2">Uncharacterized protein</fullName>
    </submittedName>
</protein>
<dbReference type="AlphaFoldDB" id="A0A8X7BT39"/>
<keyword evidence="1" id="KW-0472">Membrane</keyword>
<name>A0A8X7BT39_9ARAC</name>
<reference evidence="2" key="1">
    <citation type="submission" date="2020-08" db="EMBL/GenBank/DDBJ databases">
        <title>Multicomponent nature underlies the extraordinary mechanical properties of spider dragline silk.</title>
        <authorList>
            <person name="Kono N."/>
            <person name="Nakamura H."/>
            <person name="Mori M."/>
            <person name="Yoshida Y."/>
            <person name="Ohtoshi R."/>
            <person name="Malay A.D."/>
            <person name="Moran D.A.P."/>
            <person name="Tomita M."/>
            <person name="Numata K."/>
            <person name="Arakawa K."/>
        </authorList>
    </citation>
    <scope>NUCLEOTIDE SEQUENCE</scope>
</reference>
<comment type="caution">
    <text evidence="2">The sequence shown here is derived from an EMBL/GenBank/DDBJ whole genome shotgun (WGS) entry which is preliminary data.</text>
</comment>
<keyword evidence="1" id="KW-1133">Transmembrane helix</keyword>
<proteinExistence type="predicted"/>
<keyword evidence="1" id="KW-0812">Transmembrane</keyword>
<organism evidence="2 3">
    <name type="scientific">Trichonephila inaurata madagascariensis</name>
    <dbReference type="NCBI Taxonomy" id="2747483"/>
    <lineage>
        <taxon>Eukaryota</taxon>
        <taxon>Metazoa</taxon>
        <taxon>Ecdysozoa</taxon>
        <taxon>Arthropoda</taxon>
        <taxon>Chelicerata</taxon>
        <taxon>Arachnida</taxon>
        <taxon>Araneae</taxon>
        <taxon>Araneomorphae</taxon>
        <taxon>Entelegynae</taxon>
        <taxon>Araneoidea</taxon>
        <taxon>Nephilidae</taxon>
        <taxon>Trichonephila</taxon>
        <taxon>Trichonephila inaurata</taxon>
    </lineage>
</organism>
<evidence type="ECO:0000313" key="2">
    <source>
        <dbReference type="EMBL" id="GFY43876.1"/>
    </source>
</evidence>
<keyword evidence="3" id="KW-1185">Reference proteome</keyword>
<feature type="transmembrane region" description="Helical" evidence="1">
    <location>
        <begin position="37"/>
        <end position="54"/>
    </location>
</feature>